<feature type="binding site" evidence="2">
    <location>
        <position position="71"/>
    </location>
    <ligand>
        <name>Mg(2+)</name>
        <dbReference type="ChEBI" id="CHEBI:18420"/>
        <label>4</label>
    </ligand>
</feature>
<comment type="miscellaneous">
    <text evidence="2">Reaction mechanism of ThiL seems to utilize a direct, inline transfer of the gamma-phosphate of ATP to TMP rather than a phosphorylated enzyme intermediate.</text>
</comment>
<dbReference type="GO" id="GO:0009030">
    <property type="term" value="F:thiamine-phosphate kinase activity"/>
    <property type="evidence" value="ECO:0007669"/>
    <property type="project" value="UniProtKB-UniRule"/>
</dbReference>
<feature type="binding site" evidence="2">
    <location>
        <position position="50"/>
    </location>
    <ligand>
        <name>substrate</name>
    </ligand>
</feature>
<name>A0A4R1BSF8_9PROT</name>
<feature type="binding site" evidence="2">
    <location>
        <position position="142"/>
    </location>
    <ligand>
        <name>ATP</name>
        <dbReference type="ChEBI" id="CHEBI:30616"/>
    </ligand>
</feature>
<protein>
    <recommendedName>
        <fullName evidence="2">Thiamine-monophosphate kinase</fullName>
        <shortName evidence="2">TMP kinase</shortName>
        <shortName evidence="2">Thiamine-phosphate kinase</shortName>
        <ecNumber evidence="2">2.7.4.16</ecNumber>
    </recommendedName>
</protein>
<accession>A0A4R1BSF8</accession>
<dbReference type="PIRSF" id="PIRSF005303">
    <property type="entry name" value="Thiam_monoph_kin"/>
    <property type="match status" value="1"/>
</dbReference>
<feature type="binding site" evidence="2">
    <location>
        <position position="26"/>
    </location>
    <ligand>
        <name>Mg(2+)</name>
        <dbReference type="ChEBI" id="CHEBI:18420"/>
        <label>4</label>
    </ligand>
</feature>
<sequence>MASEFDLIARYFDRPAAHAVLGVGDDAALIRPGPGLDLAVSADMLVAGRHFFPDADPAQLGHKALAVNLSDLAAMAATPRWALLSVALPEADEAWLAGFARGFFGLAERYGVDLVGGDTTRGPLNLSVTILGEVPAGQALRRDGARVGDDLWVSGELGGAALGLRHLQGQLRLAEAEAAACLERLHAPEPRVALGRALAGLANSAIDVSDGLLGDLGHILERSRLGAEIELAALPVPAVLAARLPAPLALACLLAGGDDYELCFSAPPGRRAAVQAAAHSVGVAVSRIGHIGAEPGLRVRRPDGGLLDMEVTGFDHFA</sequence>
<dbReference type="AlphaFoldDB" id="A0A4R1BSF8"/>
<feature type="binding site" evidence="2">
    <location>
        <position position="207"/>
    </location>
    <ligand>
        <name>Mg(2+)</name>
        <dbReference type="ChEBI" id="CHEBI:18420"/>
        <label>3</label>
    </ligand>
</feature>
<dbReference type="Proteomes" id="UP000295443">
    <property type="component" value="Unassembled WGS sequence"/>
</dbReference>
<dbReference type="GO" id="GO:0009229">
    <property type="term" value="P:thiamine diphosphate biosynthetic process"/>
    <property type="evidence" value="ECO:0007669"/>
    <property type="project" value="UniProtKB-UniRule"/>
</dbReference>
<proteinExistence type="inferred from homology"/>
<feature type="binding site" evidence="2">
    <location>
        <position position="210"/>
    </location>
    <ligand>
        <name>Mg(2+)</name>
        <dbReference type="ChEBI" id="CHEBI:18420"/>
        <label>5</label>
    </ligand>
</feature>
<comment type="caution">
    <text evidence="2">Lacks conserved residue(s) required for the propagation of feature annotation.</text>
</comment>
<feature type="binding site" evidence="2">
    <location>
        <position position="209"/>
    </location>
    <ligand>
        <name>ATP</name>
        <dbReference type="ChEBI" id="CHEBI:30616"/>
    </ligand>
</feature>
<evidence type="ECO:0000256" key="2">
    <source>
        <dbReference type="HAMAP-Rule" id="MF_02128"/>
    </source>
</evidence>
<dbReference type="RefSeq" id="WP_131444374.1">
    <property type="nucleotide sequence ID" value="NZ_SJZB01000002.1"/>
</dbReference>
<dbReference type="OrthoDB" id="9802811at2"/>
<dbReference type="InterPro" id="IPR036921">
    <property type="entry name" value="PurM-like_N_sf"/>
</dbReference>
<feature type="binding site" evidence="2">
    <location>
        <position position="314"/>
    </location>
    <ligand>
        <name>substrate</name>
    </ligand>
</feature>
<feature type="binding site" evidence="2">
    <location>
        <position position="26"/>
    </location>
    <ligand>
        <name>Mg(2+)</name>
        <dbReference type="ChEBI" id="CHEBI:18420"/>
        <label>3</label>
    </ligand>
</feature>
<feature type="binding site" evidence="2">
    <location>
        <position position="43"/>
    </location>
    <ligand>
        <name>Mg(2+)</name>
        <dbReference type="ChEBI" id="CHEBI:18420"/>
        <label>1</label>
    </ligand>
</feature>
<dbReference type="PANTHER" id="PTHR30270">
    <property type="entry name" value="THIAMINE-MONOPHOSPHATE KINASE"/>
    <property type="match status" value="1"/>
</dbReference>
<comment type="catalytic activity">
    <reaction evidence="2">
        <text>thiamine phosphate + ATP = thiamine diphosphate + ADP</text>
        <dbReference type="Rhea" id="RHEA:15913"/>
        <dbReference type="ChEBI" id="CHEBI:30616"/>
        <dbReference type="ChEBI" id="CHEBI:37575"/>
        <dbReference type="ChEBI" id="CHEBI:58937"/>
        <dbReference type="ChEBI" id="CHEBI:456216"/>
        <dbReference type="EC" id="2.7.4.16"/>
    </reaction>
</comment>
<reference evidence="5 6" key="1">
    <citation type="submission" date="2019-03" db="EMBL/GenBank/DDBJ databases">
        <title>Genome sequence of Thiobacillaceae bacterium LSR1, a sulfur-oxidizing bacterium isolated from freshwater sediment.</title>
        <authorList>
            <person name="Li S."/>
        </authorList>
    </citation>
    <scope>NUCLEOTIDE SEQUENCE [LARGE SCALE GENOMIC DNA]</scope>
    <source>
        <strain evidence="5 6">LSR1</strain>
    </source>
</reference>
<dbReference type="Pfam" id="PF00586">
    <property type="entry name" value="AIRS"/>
    <property type="match status" value="1"/>
</dbReference>
<comment type="function">
    <text evidence="2">Catalyzes the ATP-dependent phosphorylation of thiamine-monophosphate (TMP) to form thiamine-pyrophosphate (TPP), the active form of vitamin B1.</text>
</comment>
<dbReference type="SUPFAM" id="SSF56042">
    <property type="entry name" value="PurM C-terminal domain-like"/>
    <property type="match status" value="1"/>
</dbReference>
<keyword evidence="2" id="KW-0460">Magnesium</keyword>
<feature type="binding site" evidence="2">
    <location>
        <position position="71"/>
    </location>
    <ligand>
        <name>Mg(2+)</name>
        <dbReference type="ChEBI" id="CHEBI:18420"/>
        <label>3</label>
    </ligand>
</feature>
<dbReference type="EC" id="2.7.4.16" evidence="2"/>
<dbReference type="Pfam" id="PF02769">
    <property type="entry name" value="AIRS_C"/>
    <property type="match status" value="1"/>
</dbReference>
<comment type="pathway">
    <text evidence="2">Cofactor biosynthesis; thiamine diphosphate biosynthesis; thiamine diphosphate from thiamine phosphate: step 1/1.</text>
</comment>
<dbReference type="InterPro" id="IPR016188">
    <property type="entry name" value="PurM-like_N"/>
</dbReference>
<feature type="binding site" evidence="2">
    <location>
        <position position="258"/>
    </location>
    <ligand>
        <name>substrate</name>
    </ligand>
</feature>
<evidence type="ECO:0000259" key="3">
    <source>
        <dbReference type="Pfam" id="PF00586"/>
    </source>
</evidence>
<gene>
    <name evidence="2 5" type="primary">thiL</name>
    <name evidence="5" type="ORF">EZJ19_00615</name>
</gene>
<feature type="domain" description="PurM-like C-terminal" evidence="4">
    <location>
        <begin position="146"/>
        <end position="299"/>
    </location>
</feature>
<dbReference type="CDD" id="cd02194">
    <property type="entry name" value="ThiL"/>
    <property type="match status" value="1"/>
</dbReference>
<keyword evidence="2" id="KW-0067">ATP-binding</keyword>
<dbReference type="InterPro" id="IPR006283">
    <property type="entry name" value="ThiL-like"/>
</dbReference>
<keyword evidence="6" id="KW-1185">Reference proteome</keyword>
<keyword evidence="1 2" id="KW-0784">Thiamine biosynthesis</keyword>
<dbReference type="HAMAP" id="MF_02128">
    <property type="entry name" value="TMP_kinase"/>
    <property type="match status" value="1"/>
</dbReference>
<comment type="similarity">
    <text evidence="2">Belongs to the thiamine-monophosphate kinase family.</text>
</comment>
<evidence type="ECO:0000256" key="1">
    <source>
        <dbReference type="ARBA" id="ARBA00022977"/>
    </source>
</evidence>
<keyword evidence="2 5" id="KW-0418">Kinase</keyword>
<dbReference type="InterPro" id="IPR036676">
    <property type="entry name" value="PurM-like_C_sf"/>
</dbReference>
<dbReference type="Gene3D" id="3.90.650.10">
    <property type="entry name" value="PurM-like C-terminal domain"/>
    <property type="match status" value="1"/>
</dbReference>
<dbReference type="UniPathway" id="UPA00060">
    <property type="reaction ID" value="UER00142"/>
</dbReference>
<feature type="domain" description="PurM-like N-terminal" evidence="3">
    <location>
        <begin position="24"/>
        <end position="134"/>
    </location>
</feature>
<dbReference type="InterPro" id="IPR010918">
    <property type="entry name" value="PurM-like_C_dom"/>
</dbReference>
<keyword evidence="2 5" id="KW-0808">Transferase</keyword>
<evidence type="ECO:0000259" key="4">
    <source>
        <dbReference type="Pfam" id="PF02769"/>
    </source>
</evidence>
<comment type="caution">
    <text evidence="5">The sequence shown here is derived from an EMBL/GenBank/DDBJ whole genome shotgun (WGS) entry which is preliminary data.</text>
</comment>
<dbReference type="NCBIfam" id="TIGR01379">
    <property type="entry name" value="thiL"/>
    <property type="match status" value="1"/>
</dbReference>
<dbReference type="Gene3D" id="3.30.1330.10">
    <property type="entry name" value="PurM-like, N-terminal domain"/>
    <property type="match status" value="1"/>
</dbReference>
<dbReference type="EMBL" id="SJZB01000002">
    <property type="protein sequence ID" value="TCJ20226.1"/>
    <property type="molecule type" value="Genomic_DNA"/>
</dbReference>
<dbReference type="PANTHER" id="PTHR30270:SF0">
    <property type="entry name" value="THIAMINE-MONOPHOSPHATE KINASE"/>
    <property type="match status" value="1"/>
</dbReference>
<organism evidence="5 6">
    <name type="scientific">Parasulfuritortus cantonensis</name>
    <dbReference type="NCBI Taxonomy" id="2528202"/>
    <lineage>
        <taxon>Bacteria</taxon>
        <taxon>Pseudomonadati</taxon>
        <taxon>Pseudomonadota</taxon>
        <taxon>Betaproteobacteria</taxon>
        <taxon>Nitrosomonadales</taxon>
        <taxon>Thiobacillaceae</taxon>
        <taxon>Parasulfuritortus</taxon>
    </lineage>
</organism>
<dbReference type="GO" id="GO:0000287">
    <property type="term" value="F:magnesium ion binding"/>
    <property type="evidence" value="ECO:0007669"/>
    <property type="project" value="UniProtKB-UniRule"/>
</dbReference>
<evidence type="ECO:0000313" key="5">
    <source>
        <dbReference type="EMBL" id="TCJ20226.1"/>
    </source>
</evidence>
<dbReference type="SUPFAM" id="SSF55326">
    <property type="entry name" value="PurM N-terminal domain-like"/>
    <property type="match status" value="1"/>
</dbReference>
<feature type="binding site" evidence="2">
    <location>
        <position position="41"/>
    </location>
    <ligand>
        <name>Mg(2+)</name>
        <dbReference type="ChEBI" id="CHEBI:18420"/>
        <label>4</label>
    </ligand>
</feature>
<keyword evidence="2" id="KW-0479">Metal-binding</keyword>
<keyword evidence="2" id="KW-0547">Nucleotide-binding</keyword>
<evidence type="ECO:0000313" key="6">
    <source>
        <dbReference type="Proteomes" id="UP000295443"/>
    </source>
</evidence>
<feature type="binding site" evidence="2">
    <location>
        <position position="71"/>
    </location>
    <ligand>
        <name>Mg(2+)</name>
        <dbReference type="ChEBI" id="CHEBI:18420"/>
        <label>2</label>
    </ligand>
</feature>
<dbReference type="GO" id="GO:0005524">
    <property type="term" value="F:ATP binding"/>
    <property type="evidence" value="ECO:0007669"/>
    <property type="project" value="UniProtKB-UniRule"/>
</dbReference>
<feature type="binding site" evidence="2">
    <location>
        <begin position="117"/>
        <end position="118"/>
    </location>
    <ligand>
        <name>ATP</name>
        <dbReference type="ChEBI" id="CHEBI:30616"/>
    </ligand>
</feature>
<dbReference type="GO" id="GO:0009228">
    <property type="term" value="P:thiamine biosynthetic process"/>
    <property type="evidence" value="ECO:0007669"/>
    <property type="project" value="UniProtKB-KW"/>
</dbReference>
<feature type="binding site" evidence="2">
    <location>
        <position position="43"/>
    </location>
    <ligand>
        <name>Mg(2+)</name>
        <dbReference type="ChEBI" id="CHEBI:18420"/>
        <label>2</label>
    </ligand>
</feature>
<feature type="binding site" evidence="2">
    <location>
        <position position="118"/>
    </location>
    <ligand>
        <name>Mg(2+)</name>
        <dbReference type="ChEBI" id="CHEBI:18420"/>
        <label>1</label>
    </ligand>
</feature>